<sequence>MLSKNVAVETAAQSAMLLPSGHLLLLVDTLTYQQLGIVGEKYGKAIPPSCRTGQTTKYVISLDLTSKMFTQEGDNAVRDRIRSRFRSKFEKFEMLLCAYNGRGSPRTILFEEDDAVLRSRVELNSTMTTLQKIFLPRFHAFYEEWNAQEDNRMDVLRTSLQEAYDWLGLVACRLTDLLQRQKTEEYVSTFTGTPTSFECEPDSEITTLRWRGLLAAPFCSNLVEKVLGAVKNHELPWAAITVWGFPDTFVSWIQQPKGQSKFQRREHGYLGNGSNNYTILMLPNDEYFILQELGPQDATV</sequence>
<organism evidence="1 2">
    <name type="scientific">Peronosclerospora sorghi</name>
    <dbReference type="NCBI Taxonomy" id="230839"/>
    <lineage>
        <taxon>Eukaryota</taxon>
        <taxon>Sar</taxon>
        <taxon>Stramenopiles</taxon>
        <taxon>Oomycota</taxon>
        <taxon>Peronosporomycetes</taxon>
        <taxon>Peronosporales</taxon>
        <taxon>Peronosporaceae</taxon>
        <taxon>Peronosclerospora</taxon>
    </lineage>
</organism>
<reference evidence="1 2" key="1">
    <citation type="journal article" date="2022" name="bioRxiv">
        <title>The genome of the oomycete Peronosclerospora sorghi, a cosmopolitan pathogen of maize and sorghum, is inflated with dispersed pseudogenes.</title>
        <authorList>
            <person name="Fletcher K."/>
            <person name="Martin F."/>
            <person name="Isakeit T."/>
            <person name="Cavanaugh K."/>
            <person name="Magill C."/>
            <person name="Michelmore R."/>
        </authorList>
    </citation>
    <scope>NUCLEOTIDE SEQUENCE [LARGE SCALE GENOMIC DNA]</scope>
    <source>
        <strain evidence="1">P6</strain>
    </source>
</reference>
<dbReference type="EMBL" id="CM047587">
    <property type="protein sequence ID" value="KAI9906752.1"/>
    <property type="molecule type" value="Genomic_DNA"/>
</dbReference>
<evidence type="ECO:0000313" key="2">
    <source>
        <dbReference type="Proteomes" id="UP001163321"/>
    </source>
</evidence>
<proteinExistence type="predicted"/>
<name>A0ACC0VKB2_9STRA</name>
<evidence type="ECO:0000313" key="1">
    <source>
        <dbReference type="EMBL" id="KAI9906752.1"/>
    </source>
</evidence>
<comment type="caution">
    <text evidence="1">The sequence shown here is derived from an EMBL/GenBank/DDBJ whole genome shotgun (WGS) entry which is preliminary data.</text>
</comment>
<gene>
    <name evidence="1" type="ORF">PsorP6_004434</name>
</gene>
<keyword evidence="2" id="KW-1185">Reference proteome</keyword>
<accession>A0ACC0VKB2</accession>
<dbReference type="Proteomes" id="UP001163321">
    <property type="component" value="Chromosome 8"/>
</dbReference>
<protein>
    <submittedName>
        <fullName evidence="1">Uncharacterized protein</fullName>
    </submittedName>
</protein>